<evidence type="ECO:0000256" key="8">
    <source>
        <dbReference type="ARBA" id="ARBA00023136"/>
    </source>
</evidence>
<evidence type="ECO:0000256" key="4">
    <source>
        <dbReference type="ARBA" id="ARBA00022475"/>
    </source>
</evidence>
<feature type="transmembrane region" description="Helical" evidence="10">
    <location>
        <begin position="137"/>
        <end position="155"/>
    </location>
</feature>
<feature type="transmembrane region" description="Helical" evidence="10">
    <location>
        <begin position="197"/>
        <end position="217"/>
    </location>
</feature>
<feature type="transmembrane region" description="Helical" evidence="10">
    <location>
        <begin position="360"/>
        <end position="378"/>
    </location>
</feature>
<evidence type="ECO:0000256" key="10">
    <source>
        <dbReference type="SAM" id="Phobius"/>
    </source>
</evidence>
<evidence type="ECO:0000256" key="1">
    <source>
        <dbReference type="ARBA" id="ARBA00004651"/>
    </source>
</evidence>
<dbReference type="Pfam" id="PF01554">
    <property type="entry name" value="MatE"/>
    <property type="match status" value="2"/>
</dbReference>
<dbReference type="Proteomes" id="UP000518887">
    <property type="component" value="Unassembled WGS sequence"/>
</dbReference>
<sequence length="453" mass="49425">MNVKLKEYKVYYSRLLAIAVPLILSNIINQLQMLIDRIFLGNANSLYMSVLGNANSPIWTTMSVCISIATGASILISQNVGAKNQENVEEYSGALLKFNNILPVMLFFLWGFGSVPVFRLMGVSENILPWCVDYARYSSPVFLLIGLGGSLMVIFQTSNHTKHLAIWSLLRSCLNIFFDWVLIFGRFGFPEMGVKGAALGTTLAEYLGALYMLVAYARSRKLSTRPKAPALKKAKFSSYLHSARLGINTALEDFCWNLGNLAIIRILNTINELAAGIFSIVFGVELLAVVVVGALGSGTLTLSSEAVGKGDAKQYKGVCLSAYSICFVIALIMVAASLAFPQEIISVFTKDERITTTSGIYLLFIAVNLFSKSGNIIVGSGIRGSGDTKWMFCTQIFGTVFVISCASLFVFALHLGVSGVFFAVMADEFVRFIINLAKYRKICRSSIPGPSSM</sequence>
<dbReference type="RefSeq" id="WP_184657776.1">
    <property type="nucleotide sequence ID" value="NZ_CP031518.1"/>
</dbReference>
<evidence type="ECO:0000313" key="11">
    <source>
        <dbReference type="EMBL" id="MBB5225470.1"/>
    </source>
</evidence>
<keyword evidence="8 10" id="KW-0472">Membrane</keyword>
<comment type="caution">
    <text evidence="11">The sequence shown here is derived from an EMBL/GenBank/DDBJ whole genome shotgun (WGS) entry which is preliminary data.</text>
</comment>
<keyword evidence="3" id="KW-0050">Antiport</keyword>
<feature type="transmembrane region" description="Helical" evidence="10">
    <location>
        <begin position="58"/>
        <end position="77"/>
    </location>
</feature>
<evidence type="ECO:0000256" key="7">
    <source>
        <dbReference type="ARBA" id="ARBA00023065"/>
    </source>
</evidence>
<protein>
    <recommendedName>
        <fullName evidence="9">Multidrug-efflux transporter</fullName>
    </recommendedName>
</protein>
<evidence type="ECO:0000256" key="6">
    <source>
        <dbReference type="ARBA" id="ARBA00022989"/>
    </source>
</evidence>
<dbReference type="NCBIfam" id="TIGR00797">
    <property type="entry name" value="matE"/>
    <property type="match status" value="1"/>
</dbReference>
<evidence type="ECO:0000256" key="3">
    <source>
        <dbReference type="ARBA" id="ARBA00022449"/>
    </source>
</evidence>
<dbReference type="AlphaFoldDB" id="A0A7W8LLK3"/>
<dbReference type="GO" id="GO:0042910">
    <property type="term" value="F:xenobiotic transmembrane transporter activity"/>
    <property type="evidence" value="ECO:0007669"/>
    <property type="project" value="InterPro"/>
</dbReference>
<dbReference type="CDD" id="cd13135">
    <property type="entry name" value="MATE_like_9"/>
    <property type="match status" value="1"/>
</dbReference>
<evidence type="ECO:0000313" key="12">
    <source>
        <dbReference type="Proteomes" id="UP000518887"/>
    </source>
</evidence>
<dbReference type="PIRSF" id="PIRSF006603">
    <property type="entry name" value="DinF"/>
    <property type="match status" value="1"/>
</dbReference>
<dbReference type="InterPro" id="IPR048279">
    <property type="entry name" value="MdtK-like"/>
</dbReference>
<name>A0A7W8LLK3_9SPIR</name>
<evidence type="ECO:0000256" key="2">
    <source>
        <dbReference type="ARBA" id="ARBA00022448"/>
    </source>
</evidence>
<feature type="transmembrane region" description="Helical" evidence="10">
    <location>
        <begin position="98"/>
        <end position="117"/>
    </location>
</feature>
<organism evidence="11 12">
    <name type="scientific">Treponema ruminis</name>
    <dbReference type="NCBI Taxonomy" id="744515"/>
    <lineage>
        <taxon>Bacteria</taxon>
        <taxon>Pseudomonadati</taxon>
        <taxon>Spirochaetota</taxon>
        <taxon>Spirochaetia</taxon>
        <taxon>Spirochaetales</taxon>
        <taxon>Treponemataceae</taxon>
        <taxon>Treponema</taxon>
    </lineage>
</organism>
<keyword evidence="7" id="KW-0406">Ion transport</keyword>
<dbReference type="GO" id="GO:0015297">
    <property type="term" value="F:antiporter activity"/>
    <property type="evidence" value="ECO:0007669"/>
    <property type="project" value="UniProtKB-KW"/>
</dbReference>
<gene>
    <name evidence="11" type="ORF">HNP76_000814</name>
</gene>
<dbReference type="EMBL" id="JACHFQ010000002">
    <property type="protein sequence ID" value="MBB5225470.1"/>
    <property type="molecule type" value="Genomic_DNA"/>
</dbReference>
<feature type="transmembrane region" description="Helical" evidence="10">
    <location>
        <begin position="317"/>
        <end position="340"/>
    </location>
</feature>
<evidence type="ECO:0000256" key="5">
    <source>
        <dbReference type="ARBA" id="ARBA00022692"/>
    </source>
</evidence>
<comment type="subcellular location">
    <subcellularLocation>
        <location evidence="1">Cell membrane</location>
        <topology evidence="1">Multi-pass membrane protein</topology>
    </subcellularLocation>
</comment>
<feature type="transmembrane region" description="Helical" evidence="10">
    <location>
        <begin position="390"/>
        <end position="413"/>
    </location>
</feature>
<dbReference type="PANTHER" id="PTHR43298">
    <property type="entry name" value="MULTIDRUG RESISTANCE PROTEIN NORM-RELATED"/>
    <property type="match status" value="1"/>
</dbReference>
<feature type="transmembrane region" description="Helical" evidence="10">
    <location>
        <begin position="164"/>
        <end position="185"/>
    </location>
</feature>
<dbReference type="GO" id="GO:0006811">
    <property type="term" value="P:monoatomic ion transport"/>
    <property type="evidence" value="ECO:0007669"/>
    <property type="project" value="UniProtKB-KW"/>
</dbReference>
<feature type="transmembrane region" description="Helical" evidence="10">
    <location>
        <begin position="273"/>
        <end position="296"/>
    </location>
</feature>
<evidence type="ECO:0000256" key="9">
    <source>
        <dbReference type="ARBA" id="ARBA00031636"/>
    </source>
</evidence>
<dbReference type="InterPro" id="IPR050222">
    <property type="entry name" value="MATE_MdtK"/>
</dbReference>
<keyword evidence="6 10" id="KW-1133">Transmembrane helix</keyword>
<accession>A0A7W8LLK3</accession>
<keyword evidence="5 10" id="KW-0812">Transmembrane</keyword>
<keyword evidence="2" id="KW-0813">Transport</keyword>
<dbReference type="InterPro" id="IPR002528">
    <property type="entry name" value="MATE_fam"/>
</dbReference>
<keyword evidence="4" id="KW-1003">Cell membrane</keyword>
<proteinExistence type="predicted"/>
<reference evidence="11 12" key="1">
    <citation type="submission" date="2020-08" db="EMBL/GenBank/DDBJ databases">
        <title>Genomic Encyclopedia of Type Strains, Phase IV (KMG-IV): sequencing the most valuable type-strain genomes for metagenomic binning, comparative biology and taxonomic classification.</title>
        <authorList>
            <person name="Goeker M."/>
        </authorList>
    </citation>
    <scope>NUCLEOTIDE SEQUENCE [LARGE SCALE GENOMIC DNA]</scope>
    <source>
        <strain evidence="11 12">DSM 103462</strain>
    </source>
</reference>
<dbReference type="GO" id="GO:0005886">
    <property type="term" value="C:plasma membrane"/>
    <property type="evidence" value="ECO:0007669"/>
    <property type="project" value="UniProtKB-SubCell"/>
</dbReference>
<feature type="transmembrane region" description="Helical" evidence="10">
    <location>
        <begin position="12"/>
        <end position="35"/>
    </location>
</feature>
<dbReference type="PANTHER" id="PTHR43298:SF2">
    <property type="entry name" value="FMN_FAD EXPORTER YEEO-RELATED"/>
    <property type="match status" value="1"/>
</dbReference>
<keyword evidence="12" id="KW-1185">Reference proteome</keyword>